<accession>A0A1Z2SDJ2</accession>
<protein>
    <submittedName>
        <fullName evidence="2">Uncharacterized protein</fullName>
    </submittedName>
</protein>
<dbReference type="Proteomes" id="UP000196708">
    <property type="component" value="Chromosome 1"/>
</dbReference>
<gene>
    <name evidence="2" type="ORF">BSQ33_05650</name>
</gene>
<evidence type="ECO:0000313" key="2">
    <source>
        <dbReference type="EMBL" id="ASA55256.1"/>
    </source>
</evidence>
<evidence type="ECO:0000313" key="3">
    <source>
        <dbReference type="Proteomes" id="UP000196708"/>
    </source>
</evidence>
<feature type="transmembrane region" description="Helical" evidence="1">
    <location>
        <begin position="20"/>
        <end position="37"/>
    </location>
</feature>
<dbReference type="KEGG" id="vga:BSQ33_05650"/>
<keyword evidence="1" id="KW-0472">Membrane</keyword>
<dbReference type="EMBL" id="CP018835">
    <property type="protein sequence ID" value="ASA55256.1"/>
    <property type="molecule type" value="Genomic_DNA"/>
</dbReference>
<sequence>MPLLPDTNQSAQTFHLPQFEAFVALFIAGLLFFSPIAQHPHMMIIPGAKHSSFGPPAHSTKSSLAVSRFITT</sequence>
<proteinExistence type="predicted"/>
<reference evidence="2 3" key="1">
    <citation type="submission" date="2016-12" db="EMBL/GenBank/DDBJ databases">
        <authorList>
            <person name="Song W.-J."/>
            <person name="Kurnit D.M."/>
        </authorList>
    </citation>
    <scope>NUCLEOTIDE SEQUENCE [LARGE SCALE GENOMIC DNA]</scope>
    <source>
        <strain evidence="2 3">ATCC 43942</strain>
    </source>
</reference>
<evidence type="ECO:0000256" key="1">
    <source>
        <dbReference type="SAM" id="Phobius"/>
    </source>
</evidence>
<keyword evidence="1" id="KW-1133">Transmembrane helix</keyword>
<keyword evidence="1" id="KW-0812">Transmembrane</keyword>
<name>A0A1Z2SDJ2_VIBGA</name>
<dbReference type="AlphaFoldDB" id="A0A1Z2SDJ2"/>
<organism evidence="2 3">
    <name type="scientific">Vibrio gazogenes</name>
    <dbReference type="NCBI Taxonomy" id="687"/>
    <lineage>
        <taxon>Bacteria</taxon>
        <taxon>Pseudomonadati</taxon>
        <taxon>Pseudomonadota</taxon>
        <taxon>Gammaproteobacteria</taxon>
        <taxon>Vibrionales</taxon>
        <taxon>Vibrionaceae</taxon>
        <taxon>Vibrio</taxon>
    </lineage>
</organism>
<dbReference type="RefSeq" id="WP_088133592.1">
    <property type="nucleotide sequence ID" value="NZ_CP018835.1"/>
</dbReference>